<evidence type="ECO:0000313" key="4">
    <source>
        <dbReference type="EMBL" id="AIX16899.1"/>
    </source>
</evidence>
<dbReference type="EMBL" id="KJ019138">
    <property type="protein sequence ID" value="AIX40247.1"/>
    <property type="molecule type" value="Genomic_DNA"/>
</dbReference>
<dbReference type="Proteomes" id="UP000185389">
    <property type="component" value="Segment"/>
</dbReference>
<evidence type="ECO:0000313" key="17">
    <source>
        <dbReference type="EMBL" id="AIX39611.1"/>
    </source>
</evidence>
<dbReference type="EMBL" id="KJ019114">
    <property type="protein sequence ID" value="AIX35009.1"/>
    <property type="molecule type" value="Genomic_DNA"/>
</dbReference>
<proteinExistence type="predicted"/>
<dbReference type="EMBL" id="KJ019158">
    <property type="protein sequence ID" value="AIX45434.1"/>
    <property type="molecule type" value="Genomic_DNA"/>
</dbReference>
<dbReference type="Proteomes" id="UP000185402">
    <property type="component" value="Segment"/>
</dbReference>
<dbReference type="Proteomes" id="UP000185397">
    <property type="component" value="Segment"/>
</dbReference>
<dbReference type="EMBL" id="KJ019137">
    <property type="protein sequence ID" value="AIX40038.1"/>
    <property type="molecule type" value="Genomic_DNA"/>
</dbReference>
<evidence type="ECO:0000313" key="10">
    <source>
        <dbReference type="EMBL" id="AIX25524.1"/>
    </source>
</evidence>
<dbReference type="Proteomes" id="UP000185395">
    <property type="component" value="Segment"/>
</dbReference>
<evidence type="ECO:0000313" key="14">
    <source>
        <dbReference type="EMBL" id="AIX28228.1"/>
    </source>
</evidence>
<dbReference type="EMBL" id="KJ019088">
    <property type="protein sequence ID" value="AIX28228.1"/>
    <property type="molecule type" value="Genomic_DNA"/>
</dbReference>
<dbReference type="EMBL" id="KJ019055">
    <property type="protein sequence ID" value="AIX20773.1"/>
    <property type="molecule type" value="Genomic_DNA"/>
</dbReference>
<dbReference type="EMBL" id="KJ019076">
    <property type="protein sequence ID" value="AIX25524.1"/>
    <property type="molecule type" value="Genomic_DNA"/>
</dbReference>
<dbReference type="Proteomes" id="UP000185408">
    <property type="component" value="Segment"/>
</dbReference>
<dbReference type="Proteomes" id="UP000185399">
    <property type="component" value="Segment"/>
</dbReference>
<dbReference type="Proteomes" id="UP000185400">
    <property type="component" value="Segment"/>
</dbReference>
<dbReference type="Proteomes" id="UP000185393">
    <property type="component" value="Segment"/>
</dbReference>
<evidence type="ECO:0000313" key="15">
    <source>
        <dbReference type="EMBL" id="AIX35009.1"/>
    </source>
</evidence>
<dbReference type="Proteomes" id="UP000185398">
    <property type="component" value="Segment"/>
</dbReference>
<dbReference type="Proteomes" id="UP000185401">
    <property type="component" value="Segment"/>
</dbReference>
<evidence type="ECO:0000313" key="9">
    <source>
        <dbReference type="EMBL" id="AIX23776.1"/>
    </source>
</evidence>
<dbReference type="Proteomes" id="UP000185404">
    <property type="component" value="Segment"/>
</dbReference>
<dbReference type="EMBL" id="KJ019081">
    <property type="protein sequence ID" value="AIX26606.1"/>
    <property type="molecule type" value="Genomic_DNA"/>
</dbReference>
<dbReference type="EMBL" id="KJ019030">
    <property type="protein sequence ID" value="AIX15143.1"/>
    <property type="molecule type" value="Genomic_DNA"/>
</dbReference>
<evidence type="ECO:0000313" key="26">
    <source>
        <dbReference type="Proteomes" id="UP000185396"/>
    </source>
</evidence>
<evidence type="ECO:0000313" key="8">
    <source>
        <dbReference type="EMBL" id="AIX23570.1"/>
    </source>
</evidence>
<accession>A0A0E3ELI8</accession>
<evidence type="ECO:0000313" key="3">
    <source>
        <dbReference type="EMBL" id="AIX15787.1"/>
    </source>
</evidence>
<dbReference type="EMBL" id="KJ019065">
    <property type="protein sequence ID" value="AIX23074.1"/>
    <property type="molecule type" value="Genomic_DNA"/>
</dbReference>
<dbReference type="EMBL" id="KJ019122">
    <property type="protein sequence ID" value="AIX36728.1"/>
    <property type="molecule type" value="Genomic_DNA"/>
</dbReference>
<dbReference type="EMBL" id="KJ019153">
    <property type="protein sequence ID" value="AIX44304.1"/>
    <property type="molecule type" value="Genomic_DNA"/>
</dbReference>
<dbReference type="EMBL" id="KJ019038">
    <property type="protein sequence ID" value="AIX16899.1"/>
    <property type="molecule type" value="Genomic_DNA"/>
</dbReference>
<dbReference type="EMBL" id="KJ019067">
    <property type="protein sequence ID" value="AIX23570.1"/>
    <property type="molecule type" value="Genomic_DNA"/>
</dbReference>
<dbReference type="Proteomes" id="UP000185394">
    <property type="component" value="Segment"/>
</dbReference>
<evidence type="ECO:0000313" key="13">
    <source>
        <dbReference type="EMBL" id="AIX28020.1"/>
    </source>
</evidence>
<dbReference type="EMBL" id="KJ019026">
    <property type="protein sequence ID" value="AIX14277.1"/>
    <property type="molecule type" value="Genomic_DNA"/>
</dbReference>
<name>A0A0E3ELI8_9CAUD</name>
<evidence type="ECO:0000313" key="19">
    <source>
        <dbReference type="EMBL" id="AIX40247.1"/>
    </source>
</evidence>
<dbReference type="Proteomes" id="UP000185396">
    <property type="component" value="Segment"/>
</dbReference>
<evidence type="ECO:0000313" key="22">
    <source>
        <dbReference type="EMBL" id="AIX45434.1"/>
    </source>
</evidence>
<organism evidence="1 26">
    <name type="scientific">Synechococcus phage ACG-2014a</name>
    <dbReference type="NCBI Taxonomy" id="1493507"/>
    <lineage>
        <taxon>Viruses</taxon>
        <taxon>Duplodnaviria</taxon>
        <taxon>Heunggongvirae</taxon>
        <taxon>Uroviricota</taxon>
        <taxon>Caudoviricetes</taxon>
        <taxon>Pantevenvirales</taxon>
        <taxon>Kyanoviridae</taxon>
        <taxon>Acionnavirus</taxon>
        <taxon>Acionnavirus monteraybay</taxon>
    </lineage>
</organism>
<dbReference type="Proteomes" id="UP000185392">
    <property type="component" value="Segment"/>
</dbReference>
<dbReference type="EMBL" id="KJ019157">
    <property type="protein sequence ID" value="AIX45226.1"/>
    <property type="molecule type" value="Genomic_DNA"/>
</dbReference>
<evidence type="ECO:0000313" key="20">
    <source>
        <dbReference type="EMBL" id="AIX44304.1"/>
    </source>
</evidence>
<evidence type="ECO:0000313" key="12">
    <source>
        <dbReference type="EMBL" id="AIX27244.1"/>
    </source>
</evidence>
<dbReference type="EMBL" id="KJ019084">
    <property type="protein sequence ID" value="AIX27244.1"/>
    <property type="molecule type" value="Genomic_DNA"/>
</dbReference>
<dbReference type="Proteomes" id="UP000033004">
    <property type="component" value="Segment"/>
</dbReference>
<dbReference type="EMBL" id="KJ019068">
    <property type="protein sequence ID" value="AIX23776.1"/>
    <property type="molecule type" value="Genomic_DNA"/>
</dbReference>
<evidence type="ECO:0000313" key="2">
    <source>
        <dbReference type="EMBL" id="AIX15143.1"/>
    </source>
</evidence>
<sequence>MESKEVSELSLSRTECEKCGAIWINGKHMFSGTAASYDNSELDLAGLVCNKLGNEQCINPRKGEDGGQTWAYRAGFIDGATKAKRDTLDDLNNMINP</sequence>
<evidence type="ECO:0000313" key="24">
    <source>
        <dbReference type="Proteomes" id="UP000033004"/>
    </source>
</evidence>
<dbReference type="Proteomes" id="UP000185391">
    <property type="component" value="Segment"/>
</dbReference>
<evidence type="ECO:0000313" key="6">
    <source>
        <dbReference type="EMBL" id="AIX20773.1"/>
    </source>
</evidence>
<evidence type="ECO:0000313" key="1">
    <source>
        <dbReference type="EMBL" id="AIX14277.1"/>
    </source>
</evidence>
<evidence type="ECO:0000313" key="16">
    <source>
        <dbReference type="EMBL" id="AIX36728.1"/>
    </source>
</evidence>
<evidence type="ECO:0000313" key="21">
    <source>
        <dbReference type="EMBL" id="AIX45226.1"/>
    </source>
</evidence>
<dbReference type="EMBL" id="KJ019135">
    <property type="protein sequence ID" value="AIX39611.1"/>
    <property type="molecule type" value="Genomic_DNA"/>
</dbReference>
<dbReference type="Proteomes" id="UP000185406">
    <property type="component" value="Segment"/>
</dbReference>
<dbReference type="Proteomes" id="UP000185407">
    <property type="component" value="Segment"/>
</dbReference>
<evidence type="ECO:0000313" key="7">
    <source>
        <dbReference type="EMBL" id="AIX23074.1"/>
    </source>
</evidence>
<evidence type="ECO:0000313" key="5">
    <source>
        <dbReference type="EMBL" id="AIX17106.1"/>
    </source>
</evidence>
<evidence type="ECO:0000313" key="25">
    <source>
        <dbReference type="Proteomes" id="UP000185387"/>
    </source>
</evidence>
<dbReference type="EMBL" id="KJ019163">
    <property type="protein sequence ID" value="AIX46582.1"/>
    <property type="molecule type" value="Genomic_DNA"/>
</dbReference>
<dbReference type="Proteomes" id="UP000185387">
    <property type="component" value="Segment"/>
</dbReference>
<dbReference type="EMBL" id="KJ019039">
    <property type="protein sequence ID" value="AIX17106.1"/>
    <property type="molecule type" value="Genomic_DNA"/>
</dbReference>
<evidence type="ECO:0000313" key="23">
    <source>
        <dbReference type="EMBL" id="AIX46582.1"/>
    </source>
</evidence>
<dbReference type="EMBL" id="KJ019087">
    <property type="protein sequence ID" value="AIX28020.1"/>
    <property type="molecule type" value="Genomic_DNA"/>
</dbReference>
<dbReference type="Proteomes" id="UP000185390">
    <property type="component" value="Segment"/>
</dbReference>
<dbReference type="Proteomes" id="UP000185409">
    <property type="component" value="Segment"/>
</dbReference>
<dbReference type="Proteomes" id="UP000185403">
    <property type="component" value="Segment"/>
</dbReference>
<dbReference type="EMBL" id="KJ019033">
    <property type="protein sequence ID" value="AIX15787.1"/>
    <property type="molecule type" value="Genomic_DNA"/>
</dbReference>
<gene>
    <name evidence="17" type="ORF">Syn7803C101_93</name>
    <name evidence="18" type="ORF">Syn7803C104_94</name>
    <name evidence="19" type="ORF">Syn7803C107_93</name>
    <name evidence="20" type="ORF">Syn7803C26_92</name>
    <name evidence="21" type="ORF">Syn7803C31_94</name>
    <name evidence="22" type="ORF">Syn7803C33_91</name>
    <name evidence="23" type="ORF">Syn7803C38_90</name>
    <name evidence="1" type="ORF">Syn7803C42_92</name>
    <name evidence="2" type="ORF">Syn7803C47_94</name>
    <name evidence="3" type="ORF">Syn7803C53_90</name>
    <name evidence="4" type="ORF">Syn7803C59_92</name>
    <name evidence="5" type="ORF">Syn7803C60_90</name>
    <name evidence="6" type="ORF">Syn7803C86_93</name>
    <name evidence="7" type="ORF">Syn7803C99_91</name>
    <name evidence="8" type="ORF">Syn7803US101_91</name>
    <name evidence="9" type="ORF">Syn7803US102_91</name>
    <name evidence="10" type="ORF">Syn7803US112_92</name>
    <name evidence="11" type="ORF">Syn7803US117_91</name>
    <name evidence="12" type="ORF">Syn7803US123_93</name>
    <name evidence="13" type="ORF">Syn7803US19_91</name>
    <name evidence="14" type="ORF">Syn7803US1_92</name>
    <name evidence="15" type="ORF">Syn7803US60_91</name>
    <name evidence="16" type="ORF">Syn7803US79_92</name>
</gene>
<evidence type="ECO:0000313" key="11">
    <source>
        <dbReference type="EMBL" id="AIX26606.1"/>
    </source>
</evidence>
<dbReference type="Proteomes" id="UP000185405">
    <property type="component" value="Segment"/>
</dbReference>
<protein>
    <submittedName>
        <fullName evidence="1">Uncharacterized protein</fullName>
    </submittedName>
</protein>
<reference evidence="24 25" key="1">
    <citation type="submission" date="2013-12" db="EMBL/GenBank/DDBJ databases">
        <title>Ecological redundancy of diverse viral populations within a natural community.</title>
        <authorList>
            <person name="Gregory A.C."/>
            <person name="LaButti K."/>
            <person name="Copeland A."/>
            <person name="Woyke T."/>
            <person name="Sullivan M.B."/>
        </authorList>
    </citation>
    <scope>NUCLEOTIDE SEQUENCE [LARGE SCALE GENOMIC DNA]</scope>
    <source>
        <strain evidence="17">Syn7803C101</strain>
        <strain evidence="18">Syn7803C104</strain>
        <strain evidence="19">Syn7803C107</strain>
        <strain evidence="20">Syn7803C26</strain>
        <strain evidence="21">Syn7803C31</strain>
        <strain evidence="22">Syn7803C33</strain>
        <strain evidence="23">Syn7803C38</strain>
        <strain evidence="1">Syn7803C42</strain>
        <strain evidence="2">Syn7803C47</strain>
        <strain evidence="3">Syn7803C53</strain>
        <strain evidence="4">Syn7803C59</strain>
        <strain evidence="5">Syn7803C60</strain>
        <strain evidence="6">Syn7803C86</strain>
        <strain evidence="7">Syn7803C99</strain>
        <strain evidence="14">Syn7803US1</strain>
        <strain evidence="8">Syn7803US101</strain>
        <strain evidence="9">Syn7803US102</strain>
        <strain evidence="10">Syn7803US112</strain>
        <strain evidence="11">Syn7803US117</strain>
        <strain evidence="12">Syn7803US123</strain>
        <strain evidence="13">Syn7803US19</strain>
        <strain evidence="15">Syn7803US60</strain>
        <strain evidence="16">Syn7803US79</strain>
    </source>
</reference>
<evidence type="ECO:0000313" key="18">
    <source>
        <dbReference type="EMBL" id="AIX40038.1"/>
    </source>
</evidence>